<dbReference type="AlphaFoldDB" id="A0AAE0NW23"/>
<keyword evidence="1" id="KW-1133">Transmembrane helix</keyword>
<proteinExistence type="predicted"/>
<keyword evidence="3" id="KW-1185">Reference proteome</keyword>
<gene>
    <name evidence="2" type="ORF">B0T20DRAFT_425597</name>
</gene>
<reference evidence="2" key="2">
    <citation type="submission" date="2023-07" db="EMBL/GenBank/DDBJ databases">
        <authorList>
            <consortium name="Lawrence Berkeley National Laboratory"/>
            <person name="Haridas S."/>
            <person name="Hensen N."/>
            <person name="Bonometti L."/>
            <person name="Westerberg I."/>
            <person name="Brannstrom I.O."/>
            <person name="Guillou S."/>
            <person name="Cros-Aarteil S."/>
            <person name="Calhoun S."/>
            <person name="Kuo A."/>
            <person name="Mondo S."/>
            <person name="Pangilinan J."/>
            <person name="Riley R."/>
            <person name="LaButti K."/>
            <person name="Andreopoulos B."/>
            <person name="Lipzen A."/>
            <person name="Chen C."/>
            <person name="Yanf M."/>
            <person name="Daum C."/>
            <person name="Ng V."/>
            <person name="Clum A."/>
            <person name="Steindorff A."/>
            <person name="Ohm R."/>
            <person name="Martin F."/>
            <person name="Silar P."/>
            <person name="Natvig D."/>
            <person name="Lalanne C."/>
            <person name="Gautier V."/>
            <person name="Ament-velasquez S.L."/>
            <person name="Kruys A."/>
            <person name="Hutchinson M.I."/>
            <person name="Powell A.J."/>
            <person name="Barry K."/>
            <person name="Miller A.N."/>
            <person name="Grigoriev I.V."/>
            <person name="Debuchy R."/>
            <person name="Gladieux P."/>
            <person name="Thoren M.H."/>
            <person name="Johannesson H."/>
        </authorList>
    </citation>
    <scope>NUCLEOTIDE SEQUENCE</scope>
    <source>
        <strain evidence="2">FGSC 1904</strain>
    </source>
</reference>
<evidence type="ECO:0000256" key="1">
    <source>
        <dbReference type="SAM" id="Phobius"/>
    </source>
</evidence>
<dbReference type="Proteomes" id="UP001281003">
    <property type="component" value="Unassembled WGS sequence"/>
</dbReference>
<evidence type="ECO:0000313" key="2">
    <source>
        <dbReference type="EMBL" id="KAK3388500.1"/>
    </source>
</evidence>
<dbReference type="EMBL" id="JAUTDP010000015">
    <property type="protein sequence ID" value="KAK3388500.1"/>
    <property type="molecule type" value="Genomic_DNA"/>
</dbReference>
<reference evidence="2" key="1">
    <citation type="journal article" date="2023" name="Mol. Phylogenet. Evol.">
        <title>Genome-scale phylogeny and comparative genomics of the fungal order Sordariales.</title>
        <authorList>
            <person name="Hensen N."/>
            <person name="Bonometti L."/>
            <person name="Westerberg I."/>
            <person name="Brannstrom I.O."/>
            <person name="Guillou S."/>
            <person name="Cros-Aarteil S."/>
            <person name="Calhoun S."/>
            <person name="Haridas S."/>
            <person name="Kuo A."/>
            <person name="Mondo S."/>
            <person name="Pangilinan J."/>
            <person name="Riley R."/>
            <person name="LaButti K."/>
            <person name="Andreopoulos B."/>
            <person name="Lipzen A."/>
            <person name="Chen C."/>
            <person name="Yan M."/>
            <person name="Daum C."/>
            <person name="Ng V."/>
            <person name="Clum A."/>
            <person name="Steindorff A."/>
            <person name="Ohm R.A."/>
            <person name="Martin F."/>
            <person name="Silar P."/>
            <person name="Natvig D.O."/>
            <person name="Lalanne C."/>
            <person name="Gautier V."/>
            <person name="Ament-Velasquez S.L."/>
            <person name="Kruys A."/>
            <person name="Hutchinson M.I."/>
            <person name="Powell A.J."/>
            <person name="Barry K."/>
            <person name="Miller A.N."/>
            <person name="Grigoriev I.V."/>
            <person name="Debuchy R."/>
            <person name="Gladieux P."/>
            <person name="Hiltunen Thoren M."/>
            <person name="Johannesson H."/>
        </authorList>
    </citation>
    <scope>NUCLEOTIDE SEQUENCE</scope>
    <source>
        <strain evidence="2">FGSC 1904</strain>
    </source>
</reference>
<protein>
    <submittedName>
        <fullName evidence="2">Uncharacterized protein</fullName>
    </submittedName>
</protein>
<keyword evidence="1" id="KW-0472">Membrane</keyword>
<accession>A0AAE0NW23</accession>
<comment type="caution">
    <text evidence="2">The sequence shown here is derived from an EMBL/GenBank/DDBJ whole genome shotgun (WGS) entry which is preliminary data.</text>
</comment>
<evidence type="ECO:0000313" key="3">
    <source>
        <dbReference type="Proteomes" id="UP001281003"/>
    </source>
</evidence>
<organism evidence="2 3">
    <name type="scientific">Sordaria brevicollis</name>
    <dbReference type="NCBI Taxonomy" id="83679"/>
    <lineage>
        <taxon>Eukaryota</taxon>
        <taxon>Fungi</taxon>
        <taxon>Dikarya</taxon>
        <taxon>Ascomycota</taxon>
        <taxon>Pezizomycotina</taxon>
        <taxon>Sordariomycetes</taxon>
        <taxon>Sordariomycetidae</taxon>
        <taxon>Sordariales</taxon>
        <taxon>Sordariaceae</taxon>
        <taxon>Sordaria</taxon>
    </lineage>
</organism>
<feature type="transmembrane region" description="Helical" evidence="1">
    <location>
        <begin position="55"/>
        <end position="73"/>
    </location>
</feature>
<name>A0AAE0NW23_SORBR</name>
<sequence>MPLLLSLSVVLLFSGRPLVFCPLSFPFFQTKYPDPFHSTEAGFSRQRTVGHKVEIAGLLLLILLLSESVLWCLRSKWTDLASYASTIRRR</sequence>
<keyword evidence="1" id="KW-0812">Transmembrane</keyword>